<keyword evidence="2" id="KW-0539">Nucleus</keyword>
<dbReference type="GO" id="GO:0005634">
    <property type="term" value="C:nucleus"/>
    <property type="evidence" value="ECO:0007669"/>
    <property type="project" value="UniProtKB-SubCell"/>
</dbReference>
<protein>
    <submittedName>
        <fullName evidence="3">Uncharacterized protein</fullName>
    </submittedName>
</protein>
<reference evidence="3 4" key="1">
    <citation type="submission" date="2023-06" db="EMBL/GenBank/DDBJ databases">
        <title>Black Yeasts Isolated from many extreme environments.</title>
        <authorList>
            <person name="Coleine C."/>
            <person name="Stajich J.E."/>
            <person name="Selbmann L."/>
        </authorList>
    </citation>
    <scope>NUCLEOTIDE SEQUENCE [LARGE SCALE GENOMIC DNA]</scope>
    <source>
        <strain evidence="3 4">CCFEE 5887</strain>
    </source>
</reference>
<comment type="caution">
    <text evidence="3">The sequence shown here is derived from an EMBL/GenBank/DDBJ whole genome shotgun (WGS) entry which is preliminary data.</text>
</comment>
<name>A0AAV9QLM9_9PEZI</name>
<keyword evidence="4" id="KW-1185">Reference proteome</keyword>
<evidence type="ECO:0000256" key="2">
    <source>
        <dbReference type="ARBA" id="ARBA00023242"/>
    </source>
</evidence>
<dbReference type="PANTHER" id="PTHR37534:SF46">
    <property type="entry name" value="ZN(II)2CYS6 TRANSCRIPTION FACTOR (EUROFUNG)"/>
    <property type="match status" value="1"/>
</dbReference>
<comment type="subcellular location">
    <subcellularLocation>
        <location evidence="1">Nucleus</location>
    </subcellularLocation>
</comment>
<dbReference type="Pfam" id="PF11951">
    <property type="entry name" value="Fungal_trans_2"/>
    <property type="match status" value="1"/>
</dbReference>
<accession>A0AAV9QLM9</accession>
<sequence length="467" mass="51980">MPSLQWVQVVPPEDWQKTDCPPPLAIESPHAPDTPPVNLGMNSAFHRLQQGHEITVGHPVPEKDHHLIRQPHNSTGILQDSSTRELLHHYTNIVAAQMVWVDAVQNPFREIIIPLAIQSPALMMSILSVAAGDIWSRSGQTVDCNFDSSRLLDRYRGQTLSHLVDHLRIETGYGSNTSAALADNDRASPILAAFLLGSLGLKMNDFSAWRLHNRAAWSMLDHWTTSTPNATNPFPGIKKFLLQEVYCCKVWESVTTFQASGDMCGAASLLNSEGPFIQYLGIISTLAEIERSQTASCEELDIDLTLPTLVALLAGARERTEDYANTITFHLPGARRAFEHLVDLYHHAGMLYGCLVLSGVEDSTDIANSSRVALFQRLYSVTGTEIIAQDLTWPVFIAGTECQGQPENQRLIREKMQEIMIMSGDLERPRLLAFLAELWLLQQQGTSTNWIKLARVYADRGEPILIV</sequence>
<evidence type="ECO:0000313" key="4">
    <source>
        <dbReference type="Proteomes" id="UP001345827"/>
    </source>
</evidence>
<dbReference type="AlphaFoldDB" id="A0AAV9QLM9"/>
<organism evidence="3 4">
    <name type="scientific">Vermiconidia calcicola</name>
    <dbReference type="NCBI Taxonomy" id="1690605"/>
    <lineage>
        <taxon>Eukaryota</taxon>
        <taxon>Fungi</taxon>
        <taxon>Dikarya</taxon>
        <taxon>Ascomycota</taxon>
        <taxon>Pezizomycotina</taxon>
        <taxon>Dothideomycetes</taxon>
        <taxon>Dothideomycetidae</taxon>
        <taxon>Mycosphaerellales</taxon>
        <taxon>Extremaceae</taxon>
        <taxon>Vermiconidia</taxon>
    </lineage>
</organism>
<dbReference type="Proteomes" id="UP001345827">
    <property type="component" value="Unassembled WGS sequence"/>
</dbReference>
<gene>
    <name evidence="3" type="ORF">LTR25_001197</name>
</gene>
<dbReference type="PANTHER" id="PTHR37534">
    <property type="entry name" value="TRANSCRIPTIONAL ACTIVATOR PROTEIN UGA3"/>
    <property type="match status" value="1"/>
</dbReference>
<proteinExistence type="predicted"/>
<evidence type="ECO:0000256" key="1">
    <source>
        <dbReference type="ARBA" id="ARBA00004123"/>
    </source>
</evidence>
<dbReference type="EMBL" id="JAXLQG010000002">
    <property type="protein sequence ID" value="KAK5543583.1"/>
    <property type="molecule type" value="Genomic_DNA"/>
</dbReference>
<dbReference type="InterPro" id="IPR021858">
    <property type="entry name" value="Fun_TF"/>
</dbReference>
<evidence type="ECO:0000313" key="3">
    <source>
        <dbReference type="EMBL" id="KAK5543583.1"/>
    </source>
</evidence>